<dbReference type="Proteomes" id="UP000199421">
    <property type="component" value="Unassembled WGS sequence"/>
</dbReference>
<proteinExistence type="predicted"/>
<reference evidence="2" key="1">
    <citation type="submission" date="2016-10" db="EMBL/GenBank/DDBJ databases">
        <authorList>
            <person name="Varghese N."/>
            <person name="Submissions S."/>
        </authorList>
    </citation>
    <scope>NUCLEOTIDE SEQUENCE [LARGE SCALE GENOMIC DNA]</scope>
    <source>
        <strain evidence="2">DSM 18733</strain>
    </source>
</reference>
<evidence type="ECO:0000313" key="1">
    <source>
        <dbReference type="EMBL" id="SEL69061.1"/>
    </source>
</evidence>
<gene>
    <name evidence="1" type="ORF">SAMN05661044_03129</name>
</gene>
<evidence type="ECO:0008006" key="3">
    <source>
        <dbReference type="Google" id="ProtNLM"/>
    </source>
</evidence>
<evidence type="ECO:0000313" key="2">
    <source>
        <dbReference type="Proteomes" id="UP000199421"/>
    </source>
</evidence>
<dbReference type="STRING" id="407022.SAMN05661044_03129"/>
<protein>
    <recommendedName>
        <fullName evidence="3">3-hydroxymyristoyl/3-hydroxydecanoyl-(Acyl carrier protein) dehydratase</fullName>
    </recommendedName>
</protein>
<organism evidence="1 2">
    <name type="scientific">Olivibacter domesticus</name>
    <name type="common">Pseudosphingobacterium domesticum</name>
    <dbReference type="NCBI Taxonomy" id="407022"/>
    <lineage>
        <taxon>Bacteria</taxon>
        <taxon>Pseudomonadati</taxon>
        <taxon>Bacteroidota</taxon>
        <taxon>Sphingobacteriia</taxon>
        <taxon>Sphingobacteriales</taxon>
        <taxon>Sphingobacteriaceae</taxon>
        <taxon>Olivibacter</taxon>
    </lineage>
</organism>
<dbReference type="AlphaFoldDB" id="A0A1H7S8V2"/>
<name>A0A1H7S8V2_OLID1</name>
<keyword evidence="2" id="KW-1185">Reference proteome</keyword>
<sequence>MLIMEAIATIMHKSLALTYSKQLHLLQSENGGRCLNQTEIFDLIDVHLPYYALMDVCLHSESVVTAKISPEHPIGKEVNPIASAEAYRHLATLGSVSCAMVNPIKSKHYYLARKGAFKRVSHKTYSTSKELILVAECISFEKEIATIRAYILDGEDDLICGIDISFQVIPSAVFAELFANTYQPFFPATENPFTKKNQLSDIQLSKNGAKAFLGKVSAYDSGHFLNHPALPIAILLGALLDLCVHLIHHTTNSKTHIKVREFTLLADNHAFAEETIFLHVIQENYTQQPFKLRCTAQTDTGKSVGDVTAIIDVIR</sequence>
<accession>A0A1H7S8V2</accession>
<dbReference type="EMBL" id="FOAF01000003">
    <property type="protein sequence ID" value="SEL69061.1"/>
    <property type="molecule type" value="Genomic_DNA"/>
</dbReference>